<feature type="signal peptide" evidence="1">
    <location>
        <begin position="1"/>
        <end position="22"/>
    </location>
</feature>
<protein>
    <recommendedName>
        <fullName evidence="4">VCBS repeat-containing protein</fullName>
    </recommendedName>
</protein>
<feature type="chain" id="PRO_5046285841" description="VCBS repeat-containing protein" evidence="1">
    <location>
        <begin position="23"/>
        <end position="195"/>
    </location>
</feature>
<evidence type="ECO:0000256" key="1">
    <source>
        <dbReference type="SAM" id="SignalP"/>
    </source>
</evidence>
<organism evidence="2 3">
    <name type="scientific">Thioclava sediminum</name>
    <dbReference type="NCBI Taxonomy" id="1915319"/>
    <lineage>
        <taxon>Bacteria</taxon>
        <taxon>Pseudomonadati</taxon>
        <taxon>Pseudomonadota</taxon>
        <taxon>Alphaproteobacteria</taxon>
        <taxon>Rhodobacterales</taxon>
        <taxon>Paracoccaceae</taxon>
        <taxon>Thioclava</taxon>
    </lineage>
</organism>
<proteinExistence type="predicted"/>
<accession>A0ABX3MSL2</accession>
<gene>
    <name evidence="2" type="ORF">BMI91_18590</name>
</gene>
<dbReference type="EMBL" id="MPZV01000005">
    <property type="protein sequence ID" value="OOY22660.1"/>
    <property type="molecule type" value="Genomic_DNA"/>
</dbReference>
<keyword evidence="3" id="KW-1185">Reference proteome</keyword>
<reference evidence="2 3" key="1">
    <citation type="submission" date="2016-11" db="EMBL/GenBank/DDBJ databases">
        <title>A multilocus sequence analysis scheme for characterization of bacteria in the genus Thioclava.</title>
        <authorList>
            <person name="Liu Y."/>
            <person name="Shao Z."/>
        </authorList>
    </citation>
    <scope>NUCLEOTIDE SEQUENCE [LARGE SCALE GENOMIC DNA]</scope>
    <source>
        <strain evidence="2 3">TAW-CT134</strain>
    </source>
</reference>
<dbReference type="Proteomes" id="UP000190787">
    <property type="component" value="Unassembled WGS sequence"/>
</dbReference>
<comment type="caution">
    <text evidence="2">The sequence shown here is derived from an EMBL/GenBank/DDBJ whole genome shotgun (WGS) entry which is preliminary data.</text>
</comment>
<evidence type="ECO:0000313" key="3">
    <source>
        <dbReference type="Proteomes" id="UP000190787"/>
    </source>
</evidence>
<dbReference type="RefSeq" id="WP_078606196.1">
    <property type="nucleotide sequence ID" value="NZ_MPZV01000005.1"/>
</dbReference>
<sequence>MIPRLAIRGVLLAALLPFAAAAQEAPKDGEIFAALTGDWNGDGTQDAAMLVQNGADAADLVIYLGDPTFGLKREMTIERVVFSGQMGGQTPSLEPLSDSAFKLHSEQIGIGRTPWESAYSIAWRNGGFVVSGYSYRYYDRIDPEDTGTCDVNLLNGDYIMTRRGQTAKGSQDRRAFPLSTLHADWMPMICTGLFQ</sequence>
<evidence type="ECO:0008006" key="4">
    <source>
        <dbReference type="Google" id="ProtNLM"/>
    </source>
</evidence>
<name>A0ABX3MSL2_9RHOB</name>
<keyword evidence="1" id="KW-0732">Signal</keyword>
<evidence type="ECO:0000313" key="2">
    <source>
        <dbReference type="EMBL" id="OOY22660.1"/>
    </source>
</evidence>